<comment type="caution">
    <text evidence="2">The sequence shown here is derived from an EMBL/GenBank/DDBJ whole genome shotgun (WGS) entry which is preliminary data.</text>
</comment>
<proteinExistence type="predicted"/>
<sequence>MRKSLTIIAASLLVLAIFAGCGKKEETPAETNGGETPDAVTTASIVDSAQAVVDGLGAEGSWIVATLNDITVDEEIVVEGLFYNNDDTTGDIYRKLGLYTQDEDRNITASFSLTAPKMTVRSENFRIQGGTFVGDVHVEANGFEVGPSATVDGNVYFATQEYMDSASVHETGSVTGSMEVQ</sequence>
<evidence type="ECO:0000313" key="3">
    <source>
        <dbReference type="Proteomes" id="UP000461585"/>
    </source>
</evidence>
<keyword evidence="1" id="KW-0732">Signal</keyword>
<dbReference type="Proteomes" id="UP000461585">
    <property type="component" value="Unassembled WGS sequence"/>
</dbReference>
<reference evidence="2 3" key="1">
    <citation type="submission" date="2020-01" db="EMBL/GenBank/DDBJ databases">
        <title>Anaeroalcalibacter tamaniensis gen. nov., sp. nov., moderately halophilic strictly anaerobic fermenter bacterium from mud volcano of Taman peninsula.</title>
        <authorList>
            <person name="Frolova A."/>
            <person name="Merkel A.Y."/>
            <person name="Slobodkin A.I."/>
        </authorList>
    </citation>
    <scope>NUCLEOTIDE SEQUENCE [LARGE SCALE GENOMIC DNA]</scope>
    <source>
        <strain evidence="2 3">F-3ap</strain>
    </source>
</reference>
<dbReference type="AlphaFoldDB" id="A0A7X5HWC7"/>
<keyword evidence="3" id="KW-1185">Reference proteome</keyword>
<dbReference type="PROSITE" id="PS51257">
    <property type="entry name" value="PROKAR_LIPOPROTEIN"/>
    <property type="match status" value="1"/>
</dbReference>
<evidence type="ECO:0000256" key="1">
    <source>
        <dbReference type="SAM" id="SignalP"/>
    </source>
</evidence>
<name>A0A7X5HWC7_9FIRM</name>
<gene>
    <name evidence="2" type="ORF">GXN74_08965</name>
</gene>
<organism evidence="2 3">
    <name type="scientific">Anaerotalea alkaliphila</name>
    <dbReference type="NCBI Taxonomy" id="2662126"/>
    <lineage>
        <taxon>Bacteria</taxon>
        <taxon>Bacillati</taxon>
        <taxon>Bacillota</taxon>
        <taxon>Clostridia</taxon>
        <taxon>Eubacteriales</taxon>
        <taxon>Anaerotalea</taxon>
    </lineage>
</organism>
<feature type="signal peptide" evidence="1">
    <location>
        <begin position="1"/>
        <end position="19"/>
    </location>
</feature>
<evidence type="ECO:0000313" key="2">
    <source>
        <dbReference type="EMBL" id="NDL67868.1"/>
    </source>
</evidence>
<dbReference type="RefSeq" id="WP_162370590.1">
    <property type="nucleotide sequence ID" value="NZ_JAAEEH010000022.1"/>
</dbReference>
<dbReference type="EMBL" id="JAAEEH010000022">
    <property type="protein sequence ID" value="NDL67868.1"/>
    <property type="molecule type" value="Genomic_DNA"/>
</dbReference>
<accession>A0A7X5HWC7</accession>
<feature type="chain" id="PRO_5039394365" description="Polymer-forming cytoskeletal protein" evidence="1">
    <location>
        <begin position="20"/>
        <end position="181"/>
    </location>
</feature>
<evidence type="ECO:0008006" key="4">
    <source>
        <dbReference type="Google" id="ProtNLM"/>
    </source>
</evidence>
<protein>
    <recommendedName>
        <fullName evidence="4">Polymer-forming cytoskeletal protein</fullName>
    </recommendedName>
</protein>